<organism evidence="3 4">
    <name type="scientific">Metarhizium robertsii</name>
    <dbReference type="NCBI Taxonomy" id="568076"/>
    <lineage>
        <taxon>Eukaryota</taxon>
        <taxon>Fungi</taxon>
        <taxon>Dikarya</taxon>
        <taxon>Ascomycota</taxon>
        <taxon>Pezizomycotina</taxon>
        <taxon>Sordariomycetes</taxon>
        <taxon>Hypocreomycetidae</taxon>
        <taxon>Hypocreales</taxon>
        <taxon>Clavicipitaceae</taxon>
        <taxon>Metarhizium</taxon>
    </lineage>
</organism>
<protein>
    <submittedName>
        <fullName evidence="3">Uncharacterized protein</fullName>
    </submittedName>
</protein>
<name>A0A0A1V6H8_9HYPO</name>
<dbReference type="AlphaFoldDB" id="A0A0A1V6H8"/>
<feature type="signal peptide" evidence="2">
    <location>
        <begin position="1"/>
        <end position="19"/>
    </location>
</feature>
<dbReference type="OrthoDB" id="10325064at2759"/>
<sequence length="333" mass="37185">MLANSWSTGRWLFPHLAICSQTLLSELAKECWKDIFGLVRRIVTECDEVLVVAKCSQEGGAFDMKLSLSYYRSRQECVTAALEAMEPDPRNKLHVWAPEVTVLAGFDEVLAKVVVIVHGRDDRSRGNVSVGESRIDGSRRKSLMKDSLRGSGDRVPRHRTDLHAARLPRPSRAGRQVCGGMHLPIQKYTLIYYQMAYYSTGRDSQGSGSQESLHVLFCISSSAESSVTCVTYQIAKPHLNTVYQSLSRAFQQASTNFSRPTGGNACSTAERAEDTEHLLGTLPPRGPRHQEEEDGGCSLSSGNLRRRRKIILTLHAPSEPRRPNRQLYPLHLH</sequence>
<evidence type="ECO:0000256" key="1">
    <source>
        <dbReference type="SAM" id="MobiDB-lite"/>
    </source>
</evidence>
<feature type="region of interest" description="Disordered" evidence="1">
    <location>
        <begin position="123"/>
        <end position="164"/>
    </location>
</feature>
<feature type="compositionally biased region" description="Basic and acidic residues" evidence="1">
    <location>
        <begin position="133"/>
        <end position="164"/>
    </location>
</feature>
<proteinExistence type="predicted"/>
<accession>A0A0A1V6H8</accession>
<evidence type="ECO:0000313" key="3">
    <source>
        <dbReference type="EMBL" id="EXV05847.1"/>
    </source>
</evidence>
<evidence type="ECO:0000256" key="2">
    <source>
        <dbReference type="SAM" id="SignalP"/>
    </source>
</evidence>
<feature type="region of interest" description="Disordered" evidence="1">
    <location>
        <begin position="255"/>
        <end position="301"/>
    </location>
</feature>
<reference evidence="3 4" key="1">
    <citation type="submission" date="2014-02" db="EMBL/GenBank/DDBJ databases">
        <title>The genome sequence of the entomopathogenic fungus Metarhizium robertsii ARSEF 2575.</title>
        <authorList>
            <person name="Giuliano Garisto Donzelli B."/>
            <person name="Roe B.A."/>
            <person name="Macmil S.L."/>
            <person name="Krasnoff S.B."/>
            <person name="Gibson D.M."/>
        </authorList>
    </citation>
    <scope>NUCLEOTIDE SEQUENCE [LARGE SCALE GENOMIC DNA]</scope>
    <source>
        <strain evidence="3 4">ARSEF 2575</strain>
    </source>
</reference>
<dbReference type="Proteomes" id="UP000030151">
    <property type="component" value="Unassembled WGS sequence"/>
</dbReference>
<dbReference type="HOGENOM" id="CLU_834416_0_0_1"/>
<gene>
    <name evidence="3" type="ORF">X797_000564</name>
</gene>
<feature type="compositionally biased region" description="Polar residues" evidence="1">
    <location>
        <begin position="255"/>
        <end position="267"/>
    </location>
</feature>
<keyword evidence="2" id="KW-0732">Signal</keyword>
<comment type="caution">
    <text evidence="3">The sequence shown here is derived from an EMBL/GenBank/DDBJ whole genome shotgun (WGS) entry which is preliminary data.</text>
</comment>
<feature type="chain" id="PRO_5001981374" evidence="2">
    <location>
        <begin position="20"/>
        <end position="333"/>
    </location>
</feature>
<evidence type="ECO:0000313" key="4">
    <source>
        <dbReference type="Proteomes" id="UP000030151"/>
    </source>
</evidence>
<dbReference type="EMBL" id="JELW01000001">
    <property type="protein sequence ID" value="EXV05847.1"/>
    <property type="molecule type" value="Genomic_DNA"/>
</dbReference>